<dbReference type="InterPro" id="IPR027417">
    <property type="entry name" value="P-loop_NTPase"/>
</dbReference>
<accession>A0A2G4F1C3</accession>
<dbReference type="InterPro" id="IPR002789">
    <property type="entry name" value="HerA_central"/>
</dbReference>
<evidence type="ECO:0000313" key="3">
    <source>
        <dbReference type="EMBL" id="PHX55574.1"/>
    </source>
</evidence>
<feature type="domain" description="Helicase HerA central" evidence="2">
    <location>
        <begin position="432"/>
        <end position="663"/>
    </location>
</feature>
<dbReference type="OrthoDB" id="9806951at2"/>
<dbReference type="Gene3D" id="3.40.50.300">
    <property type="entry name" value="P-loop containing nucleotide triphosphate hydrolases"/>
    <property type="match status" value="2"/>
</dbReference>
<evidence type="ECO:0000313" key="4">
    <source>
        <dbReference type="Proteomes" id="UP000226442"/>
    </source>
</evidence>
<dbReference type="InterPro" id="IPR051162">
    <property type="entry name" value="T4SS_component"/>
</dbReference>
<dbReference type="AlphaFoldDB" id="A0A2G4F1C3"/>
<name>A0A2G4F1C3_9CYAN</name>
<dbReference type="RefSeq" id="WP_096830195.1">
    <property type="nucleotide sequence ID" value="NZ_NXIB02000048.1"/>
</dbReference>
<gene>
    <name evidence="3" type="ORF">CP500_010110</name>
</gene>
<evidence type="ECO:0000256" key="1">
    <source>
        <dbReference type="SAM" id="Coils"/>
    </source>
</evidence>
<dbReference type="EMBL" id="NXIB02000048">
    <property type="protein sequence ID" value="PHX55574.1"/>
    <property type="molecule type" value="Genomic_DNA"/>
</dbReference>
<proteinExistence type="predicted"/>
<dbReference type="GO" id="GO:0005524">
    <property type="term" value="F:ATP binding"/>
    <property type="evidence" value="ECO:0007669"/>
    <property type="project" value="UniProtKB-KW"/>
</dbReference>
<sequence>MLTNTSGVKYWRGSAPGTGQPQEIDTYNFHAVNVFKLKALSDFASGRFKLMEHLDPSGRVGFVAGWQKSLLKSLAYFSYTQFDDPSANASCGYSLRIVYHPAPQGSKSTEVYFLARVASNSSQKIAEDLQKKQAQHIKSSLRSPLYQFEENTENKFDSRPLWLDSNQQLSCYEIIKSEEIFQWLDPEDRQRQNFYYSPGSFQVNKANNMVALFEQLQGYKQPVCIDLTLVPTRVEGYEKKTTSRYLEALNQISKGIREEEIDPDSNTQRAKSVYEDIKKRYYSGIVFLYNFRVFSPDGDTCQSVANQLASTCTANTVSPRVVQVIDSQYAVQTALQVNINEQSCTPGMWDTSGRILRGFPGGPGMLKRLHRLVDLDEAAAFFRLPIPINQPCAGVEYETGSASVSETSKNTKRKTITIGNYYRNVKTNEVCEFDIEQLKTHLLVVGGSGSGKTTTTFNILTQLWEKHRIPFMVFDPKVTPEYRYLKRLPQFKDDLLIFTPGQELITPLRFNPFDVMPGIALQEHISRIFDCFMGALPLENPLPSFIQEAIDYHYDKKKWQLAHSRGGDVDKDGKSLETPTMQELYNKVLDLAQKNYGSDREVGDRMKGALKARLSRLVSKRGEGSMLQANRPLPFAELLSKPVIFELGGLNKEEQSLFSLFMLVFVFEYIRTVRIGQFQPQRTGERATDLDLRHVILVEEAHNILGKVQTSGDEGNSKSQVVDKFAQIMREMRAAGEGVIVVDQSPAALAQSIVDATNLKLMHRLPSPDDREYLGRAMCLTEGEAQLSGIFSPGEAFYYVPGWDAARRVATENFKNKPGVREQLETFFKDDDVIVSMDEFMERDREKLILGFQSAINRIDEKIAKFKNRLDRLKELLNKNQQKAGEKSASTKNIEDFDSQIKQNQELRQRFEYEIKILSSKTGGN</sequence>
<dbReference type="SUPFAM" id="SSF52540">
    <property type="entry name" value="P-loop containing nucleoside triphosphate hydrolases"/>
    <property type="match status" value="1"/>
</dbReference>
<evidence type="ECO:0000259" key="2">
    <source>
        <dbReference type="Pfam" id="PF01935"/>
    </source>
</evidence>
<dbReference type="PANTHER" id="PTHR30121:SF6">
    <property type="entry name" value="SLR6007 PROTEIN"/>
    <property type="match status" value="1"/>
</dbReference>
<keyword evidence="1" id="KW-0175">Coiled coil</keyword>
<comment type="caution">
    <text evidence="3">The sequence shown here is derived from an EMBL/GenBank/DDBJ whole genome shotgun (WGS) entry which is preliminary data.</text>
</comment>
<feature type="coiled-coil region" evidence="1">
    <location>
        <begin position="856"/>
        <end position="883"/>
    </location>
</feature>
<dbReference type="Pfam" id="PF01935">
    <property type="entry name" value="DUF87"/>
    <property type="match status" value="1"/>
</dbReference>
<organism evidence="3 4">
    <name type="scientific">Tychonema bourrellyi FEM_GT703</name>
    <dbReference type="NCBI Taxonomy" id="2040638"/>
    <lineage>
        <taxon>Bacteria</taxon>
        <taxon>Bacillati</taxon>
        <taxon>Cyanobacteriota</taxon>
        <taxon>Cyanophyceae</taxon>
        <taxon>Oscillatoriophycideae</taxon>
        <taxon>Oscillatoriales</taxon>
        <taxon>Microcoleaceae</taxon>
        <taxon>Tychonema</taxon>
    </lineage>
</organism>
<keyword evidence="3" id="KW-0067">ATP-binding</keyword>
<protein>
    <submittedName>
        <fullName evidence="3">ATP-binding protein</fullName>
    </submittedName>
</protein>
<keyword evidence="4" id="KW-1185">Reference proteome</keyword>
<dbReference type="PANTHER" id="PTHR30121">
    <property type="entry name" value="UNCHARACTERIZED PROTEIN YJGR-RELATED"/>
    <property type="match status" value="1"/>
</dbReference>
<keyword evidence="3" id="KW-0547">Nucleotide-binding</keyword>
<dbReference type="Proteomes" id="UP000226442">
    <property type="component" value="Unassembled WGS sequence"/>
</dbReference>
<reference evidence="3" key="1">
    <citation type="submission" date="2017-10" db="EMBL/GenBank/DDBJ databases">
        <title>Draft genome sequence of the planktic cyanobacteria Tychonema bourrellyi isolated from alpine lentic freshwater.</title>
        <authorList>
            <person name="Tett A."/>
            <person name="Armanini F."/>
            <person name="Asnicar F."/>
            <person name="Boscaini A."/>
            <person name="Pasolli E."/>
            <person name="Zolfo M."/>
            <person name="Donati C."/>
            <person name="Salmaso N."/>
            <person name="Segata N."/>
        </authorList>
    </citation>
    <scope>NUCLEOTIDE SEQUENCE</scope>
    <source>
        <strain evidence="3">FEM_GT703</strain>
    </source>
</reference>